<keyword evidence="2" id="KW-1185">Reference proteome</keyword>
<gene>
    <name evidence="1" type="ORF">F383_01249</name>
</gene>
<proteinExistence type="predicted"/>
<dbReference type="Proteomes" id="UP000032142">
    <property type="component" value="Unassembled WGS sequence"/>
</dbReference>
<accession>A0A0B0PJG0</accession>
<evidence type="ECO:0000313" key="1">
    <source>
        <dbReference type="EMBL" id="KHG26598.1"/>
    </source>
</evidence>
<organism evidence="1 2">
    <name type="scientific">Gossypium arboreum</name>
    <name type="common">Tree cotton</name>
    <name type="synonym">Gossypium nanking</name>
    <dbReference type="NCBI Taxonomy" id="29729"/>
    <lineage>
        <taxon>Eukaryota</taxon>
        <taxon>Viridiplantae</taxon>
        <taxon>Streptophyta</taxon>
        <taxon>Embryophyta</taxon>
        <taxon>Tracheophyta</taxon>
        <taxon>Spermatophyta</taxon>
        <taxon>Magnoliopsida</taxon>
        <taxon>eudicotyledons</taxon>
        <taxon>Gunneridae</taxon>
        <taxon>Pentapetalae</taxon>
        <taxon>rosids</taxon>
        <taxon>malvids</taxon>
        <taxon>Malvales</taxon>
        <taxon>Malvaceae</taxon>
        <taxon>Malvoideae</taxon>
        <taxon>Gossypium</taxon>
    </lineage>
</organism>
<evidence type="ECO:0000313" key="2">
    <source>
        <dbReference type="Proteomes" id="UP000032142"/>
    </source>
</evidence>
<dbReference type="EMBL" id="KN437478">
    <property type="protein sequence ID" value="KHG26598.1"/>
    <property type="molecule type" value="Genomic_DNA"/>
</dbReference>
<name>A0A0B0PJG0_GOSAR</name>
<sequence length="33" mass="3825">MVMMEGLNCIELLGYNWHAIGLEVFRDIPTVCR</sequence>
<dbReference type="AlphaFoldDB" id="A0A0B0PJG0"/>
<reference evidence="2" key="1">
    <citation type="submission" date="2014-09" db="EMBL/GenBank/DDBJ databases">
        <authorList>
            <person name="Mudge J."/>
            <person name="Ramaraj T."/>
            <person name="Lindquist I.E."/>
            <person name="Bharti A.K."/>
            <person name="Sundararajan A."/>
            <person name="Cameron C.T."/>
            <person name="Woodward J.E."/>
            <person name="May G.D."/>
            <person name="Brubaker C."/>
            <person name="Broadhvest J."/>
            <person name="Wilkins T.A."/>
        </authorList>
    </citation>
    <scope>NUCLEOTIDE SEQUENCE</scope>
    <source>
        <strain evidence="2">cv. AKA8401</strain>
    </source>
</reference>
<protein>
    <submittedName>
        <fullName evidence="1">Uncharacterized protein</fullName>
    </submittedName>
</protein>